<evidence type="ECO:0008006" key="3">
    <source>
        <dbReference type="Google" id="ProtNLM"/>
    </source>
</evidence>
<gene>
    <name evidence="1" type="ORF">BACWE_22650</name>
</gene>
<evidence type="ECO:0000313" key="1">
    <source>
        <dbReference type="EMBL" id="PJN70872.1"/>
    </source>
</evidence>
<reference evidence="1 2" key="1">
    <citation type="submission" date="2016-10" db="EMBL/GenBank/DDBJ databases">
        <title>Genome Sequence of Bacillus weihenstephanensis GM6LP.</title>
        <authorList>
            <person name="Poehlein A."/>
            <person name="Wemheuer F."/>
            <person name="Hollensteiner J."/>
            <person name="Wemheuer B."/>
        </authorList>
    </citation>
    <scope>NUCLEOTIDE SEQUENCE [LARGE SCALE GENOMIC DNA]</scope>
    <source>
        <strain evidence="1 2">GM6LP</strain>
    </source>
</reference>
<comment type="caution">
    <text evidence="1">The sequence shown here is derived from an EMBL/GenBank/DDBJ whole genome shotgun (WGS) entry which is preliminary data.</text>
</comment>
<organism evidence="1 2">
    <name type="scientific">Bacillus mycoides</name>
    <dbReference type="NCBI Taxonomy" id="1405"/>
    <lineage>
        <taxon>Bacteria</taxon>
        <taxon>Bacillati</taxon>
        <taxon>Bacillota</taxon>
        <taxon>Bacilli</taxon>
        <taxon>Bacillales</taxon>
        <taxon>Bacillaceae</taxon>
        <taxon>Bacillus</taxon>
        <taxon>Bacillus cereus group</taxon>
    </lineage>
</organism>
<dbReference type="RefSeq" id="WP_048517116.1">
    <property type="nucleotide sequence ID" value="NZ_JBNTOE010000033.1"/>
</dbReference>
<dbReference type="Gene3D" id="3.40.960.10">
    <property type="entry name" value="VSR Endonuclease"/>
    <property type="match status" value="1"/>
</dbReference>
<dbReference type="AlphaFoldDB" id="A0AAP8GXG1"/>
<dbReference type="Proteomes" id="UP000236165">
    <property type="component" value="Unassembled WGS sequence"/>
</dbReference>
<protein>
    <recommendedName>
        <fullName evidence="3">DUF2726 domain-containing protein</fullName>
    </recommendedName>
</protein>
<accession>A0AAP8GXG1</accession>
<name>A0AAP8GXG1_BACMY</name>
<dbReference type="EMBL" id="MKZQ01000022">
    <property type="protein sequence ID" value="PJN70872.1"/>
    <property type="molecule type" value="Genomic_DNA"/>
</dbReference>
<evidence type="ECO:0000313" key="2">
    <source>
        <dbReference type="Proteomes" id="UP000236165"/>
    </source>
</evidence>
<proteinExistence type="predicted"/>
<sequence length="393" mass="45915">MSENIKKRNGNSITHEQFLTKIYKLVGEEYKVLTTYTSSKEKILMQHNLCGREFWVRASHFTSSGSRCKVCSFKNMNAKTNEQFIKDIYSTVGEEYSVLGNYERAHIKVLIRHNTCGLEYLVDPASFLFGSRCPECNRKVIGDLKRKSHIEFLKECKHLVGEEYTVLSEYIATNVHVQMRHNNCGNEFTVMPSNFLRGKGCPKCKGKRISMAKTKTHDEFVERVFQLVGNEYKVIGSYEKARKKILIQHTICGHTYQVTPSHFVTGTRCPYCNESKGERIIKEYLEAQNICFKREYTFPDCKNIDLLKFDFAIFDKNNSLIALIEFDGEQHFKPVPYFGGKKKYEETKKRDKIKNDYCYNNDLKLLRIPYYEENIVSLLDNQIHTLLNKKDVY</sequence>